<feature type="domain" description="TRUD" evidence="5">
    <location>
        <begin position="167"/>
        <end position="390"/>
    </location>
</feature>
<name>Q0W1J0_METAR</name>
<protein>
    <recommendedName>
        <fullName evidence="4">Probable tRNA pseudouridine synthase D</fullName>
        <ecNumber evidence="4">5.4.99.27</ecNumber>
    </recommendedName>
    <alternativeName>
        <fullName evidence="4">tRNA pseudouridine(13) synthase</fullName>
    </alternativeName>
    <alternativeName>
        <fullName evidence="4">tRNA pseudouridylate synthase D</fullName>
    </alternativeName>
    <alternativeName>
        <fullName evidence="4">tRNA-uridine isomerase D</fullName>
    </alternativeName>
</protein>
<dbReference type="KEGG" id="rci:RCIX2712"/>
<dbReference type="eggNOG" id="arCOG04252">
    <property type="taxonomic scope" value="Archaea"/>
</dbReference>
<evidence type="ECO:0000313" key="7">
    <source>
        <dbReference type="Proteomes" id="UP000000663"/>
    </source>
</evidence>
<dbReference type="RefSeq" id="WP_012034833.1">
    <property type="nucleotide sequence ID" value="NC_009464.1"/>
</dbReference>
<evidence type="ECO:0000256" key="2">
    <source>
        <dbReference type="ARBA" id="ARBA00022694"/>
    </source>
</evidence>
<dbReference type="AlphaFoldDB" id="Q0W1J0"/>
<feature type="active site" description="Nucleophile" evidence="4">
    <location>
        <position position="88"/>
    </location>
</feature>
<dbReference type="InterPro" id="IPR020103">
    <property type="entry name" value="PsdUridine_synth_cat_dom_sf"/>
</dbReference>
<evidence type="ECO:0000256" key="3">
    <source>
        <dbReference type="ARBA" id="ARBA00023235"/>
    </source>
</evidence>
<dbReference type="Proteomes" id="UP000000663">
    <property type="component" value="Chromosome"/>
</dbReference>
<keyword evidence="7" id="KW-1185">Reference proteome</keyword>
<dbReference type="InterPro" id="IPR020119">
    <property type="entry name" value="PsdUridine_synth_TruD_CS"/>
</dbReference>
<gene>
    <name evidence="4 6" type="primary">truD</name>
    <name evidence="6" type="ORF">RCIX2712</name>
</gene>
<evidence type="ECO:0000256" key="1">
    <source>
        <dbReference type="ARBA" id="ARBA00007953"/>
    </source>
</evidence>
<accession>Q0W1J0</accession>
<dbReference type="PIRSF" id="PIRSF037016">
    <property type="entry name" value="Pseudouridin_synth_euk_prd"/>
    <property type="match status" value="1"/>
</dbReference>
<dbReference type="OrthoDB" id="1798at2157"/>
<dbReference type="PROSITE" id="PS01268">
    <property type="entry name" value="UPF0024"/>
    <property type="match status" value="1"/>
</dbReference>
<comment type="similarity">
    <text evidence="1 4">Belongs to the pseudouridine synthase TruD family.</text>
</comment>
<evidence type="ECO:0000259" key="5">
    <source>
        <dbReference type="PROSITE" id="PS50984"/>
    </source>
</evidence>
<dbReference type="STRING" id="351160.RCIX2712"/>
<dbReference type="Gene3D" id="1.10.1510.30">
    <property type="match status" value="1"/>
</dbReference>
<dbReference type="EMBL" id="AM114193">
    <property type="protein sequence ID" value="CAJ37753.1"/>
    <property type="molecule type" value="Genomic_DNA"/>
</dbReference>
<dbReference type="GO" id="GO:0031119">
    <property type="term" value="P:tRNA pseudouridine synthesis"/>
    <property type="evidence" value="ECO:0007669"/>
    <property type="project" value="UniProtKB-UniRule"/>
</dbReference>
<dbReference type="PANTHER" id="PTHR13326:SF21">
    <property type="entry name" value="PSEUDOURIDYLATE SYNTHASE PUS7L"/>
    <property type="match status" value="1"/>
</dbReference>
<evidence type="ECO:0000256" key="4">
    <source>
        <dbReference type="HAMAP-Rule" id="MF_01082"/>
    </source>
</evidence>
<dbReference type="GO" id="GO:0016829">
    <property type="term" value="F:lyase activity"/>
    <property type="evidence" value="ECO:0007669"/>
    <property type="project" value="UniProtKB-KW"/>
</dbReference>
<dbReference type="HAMAP" id="MF_01082">
    <property type="entry name" value="TruD"/>
    <property type="match status" value="1"/>
</dbReference>
<dbReference type="NCBIfam" id="TIGR00094">
    <property type="entry name" value="tRNA_TruD_broad"/>
    <property type="match status" value="1"/>
</dbReference>
<dbReference type="InterPro" id="IPR042214">
    <property type="entry name" value="TruD_catalytic"/>
</dbReference>
<dbReference type="PROSITE" id="PS50984">
    <property type="entry name" value="TRUD"/>
    <property type="match status" value="1"/>
</dbReference>
<dbReference type="EC" id="5.4.99.27" evidence="4"/>
<dbReference type="Gene3D" id="3.30.2350.20">
    <property type="entry name" value="TruD, catalytic domain"/>
    <property type="match status" value="1"/>
</dbReference>
<organism evidence="6 7">
    <name type="scientific">Methanocella arvoryzae (strain DSM 22066 / NBRC 105507 / MRE50)</name>
    <dbReference type="NCBI Taxonomy" id="351160"/>
    <lineage>
        <taxon>Archaea</taxon>
        <taxon>Methanobacteriati</taxon>
        <taxon>Methanobacteriota</taxon>
        <taxon>Stenosarchaea group</taxon>
        <taxon>Methanomicrobia</taxon>
        <taxon>Methanocellales</taxon>
        <taxon>Methanocellaceae</taxon>
        <taxon>Methanocella</taxon>
    </lineage>
</organism>
<proteinExistence type="inferred from homology"/>
<keyword evidence="3 4" id="KW-0413">Isomerase</keyword>
<evidence type="ECO:0000313" key="6">
    <source>
        <dbReference type="EMBL" id="CAJ37753.1"/>
    </source>
</evidence>
<dbReference type="GO" id="GO:0003723">
    <property type="term" value="F:RNA binding"/>
    <property type="evidence" value="ECO:0007669"/>
    <property type="project" value="InterPro"/>
</dbReference>
<dbReference type="GeneID" id="5142835"/>
<dbReference type="SUPFAM" id="SSF55120">
    <property type="entry name" value="Pseudouridine synthase"/>
    <property type="match status" value="1"/>
</dbReference>
<comment type="catalytic activity">
    <reaction evidence="4">
        <text>uridine(13) in tRNA = pseudouridine(13) in tRNA</text>
        <dbReference type="Rhea" id="RHEA:42540"/>
        <dbReference type="Rhea" id="RHEA-COMP:10105"/>
        <dbReference type="Rhea" id="RHEA-COMP:10106"/>
        <dbReference type="ChEBI" id="CHEBI:65314"/>
        <dbReference type="ChEBI" id="CHEBI:65315"/>
        <dbReference type="EC" id="5.4.99.27"/>
    </reaction>
</comment>
<dbReference type="GO" id="GO:0160150">
    <property type="term" value="F:tRNA pseudouridine(13) synthase activity"/>
    <property type="evidence" value="ECO:0007669"/>
    <property type="project" value="UniProtKB-EC"/>
</dbReference>
<dbReference type="Pfam" id="PF01142">
    <property type="entry name" value="TruD"/>
    <property type="match status" value="1"/>
</dbReference>
<dbReference type="PATRIC" id="fig|351160.9.peg.531"/>
<dbReference type="PANTHER" id="PTHR13326">
    <property type="entry name" value="TRNA PSEUDOURIDINE SYNTHASE D"/>
    <property type="match status" value="1"/>
</dbReference>
<comment type="function">
    <text evidence="4">Could be responsible for synthesis of pseudouridine from uracil-13 in transfer RNAs.</text>
</comment>
<sequence length="431" mass="48500">MKLSPYEIERLMGIEAYLTGTDGIGGRLRDSPSDFAVEEVPAFKTGETGGYLVARLTKENWETHHLIRDLSRQLGISDDRIGLAGTKDKRAITTQLISIYGVTEDDLKKITLPRIRLTPVGRSSRPLVLGDLEGNNFDIRISGVAMAEPEIRARLDSITGEISATGGVPNFFGYQRFGIRRPITHLVGEKLIRGDLEGAAMDYIARSFPDENPENIEARDYVFRTRDFKKGLDMYALNLRYERTMMHRLIERPGDYAGAFRSLPGTLMKMFVSAYQSYLFNRMLSQRLLLGMSITTPQEGDTVCFNGPDGKPDVSRVEQVTKKNRPDINYLYKRKRVTLVLPLVGKSTRIDLLDEVSRKVLDDAKVTPDNFEIPLMPELSSHGIWRAMVLPVSPSLDVEGGSVRARFFLTSGSYATTVLREYMKANPRCME</sequence>
<keyword evidence="2 4" id="KW-0819">tRNA processing</keyword>
<dbReference type="InterPro" id="IPR011760">
    <property type="entry name" value="PsdUridine_synth_TruD_insert"/>
</dbReference>
<reference evidence="6 7" key="1">
    <citation type="journal article" date="2006" name="Science">
        <title>Genome of rice cluster I archaea -- the key methane producers in the rice rhizosphere.</title>
        <authorList>
            <person name="Erkel C."/>
            <person name="Kube M."/>
            <person name="Reinhardt R."/>
            <person name="Liesack W."/>
        </authorList>
    </citation>
    <scope>NUCLEOTIDE SEQUENCE [LARGE SCALE GENOMIC DNA]</scope>
    <source>
        <strain evidence="7">DSM 22066 / NBRC 105507 / MRE50</strain>
    </source>
</reference>
<keyword evidence="6" id="KW-0456">Lyase</keyword>
<dbReference type="FunFam" id="3.30.70.3160:FF:000001">
    <property type="entry name" value="Probable tRNA pseudouridine synthase D"/>
    <property type="match status" value="1"/>
</dbReference>
<dbReference type="InterPro" id="IPR001656">
    <property type="entry name" value="PsdUridine_synth_TruD"/>
</dbReference>
<dbReference type="Gene3D" id="3.30.70.3160">
    <property type="match status" value="1"/>
</dbReference>